<sequence length="371" mass="41782">MMARMGKMALQSLARAGERGWEHHAALAPNSMLHPSLVGSCSSIWPFSSSSSPQHPSPTEPNERSTHMESSHPPHTASDHSAPTSSNTSSSAFPSTSHQRESQPAQVFSTSELYTDANANVPLKSAQYASSFDDPFGVQRNWFTALYKQLNYIAKTGQVKTIMGRQKEVFQQVESEFEHLYNKYVKDKPLQPGDHRSMLMCCLSVATYRILNDEIEDTRLVREIIRTNLGSMMISLLRPIHRFKLWVLRHILREDMYRQAVGLLPAMLQDMGGLVEHTVEGDDRETMLKVSKCAYHELLTQEETPFLLSEFCCHHGLLWMHEYRRHGVIVSMDNCKAWDDSCCQLRIARPGQQASTAAQGGSAEGARDSRS</sequence>
<dbReference type="EMBL" id="HBIP01021137">
    <property type="protein sequence ID" value="CAE0497527.1"/>
    <property type="molecule type" value="Transcribed_RNA"/>
</dbReference>
<gene>
    <name evidence="2" type="ORF">DTER00134_LOCUS12600</name>
</gene>
<evidence type="ECO:0000256" key="1">
    <source>
        <dbReference type="SAM" id="MobiDB-lite"/>
    </source>
</evidence>
<reference evidence="2" key="1">
    <citation type="submission" date="2021-01" db="EMBL/GenBank/DDBJ databases">
        <authorList>
            <person name="Corre E."/>
            <person name="Pelletier E."/>
            <person name="Niang G."/>
            <person name="Scheremetjew M."/>
            <person name="Finn R."/>
            <person name="Kale V."/>
            <person name="Holt S."/>
            <person name="Cochrane G."/>
            <person name="Meng A."/>
            <person name="Brown T."/>
            <person name="Cohen L."/>
        </authorList>
    </citation>
    <scope>NUCLEOTIDE SEQUENCE</scope>
    <source>
        <strain evidence="2">CCMP1320</strain>
    </source>
</reference>
<evidence type="ECO:0000313" key="2">
    <source>
        <dbReference type="EMBL" id="CAE0497527.1"/>
    </source>
</evidence>
<organism evidence="2">
    <name type="scientific">Dunaliella tertiolecta</name>
    <name type="common">Green alga</name>
    <dbReference type="NCBI Taxonomy" id="3047"/>
    <lineage>
        <taxon>Eukaryota</taxon>
        <taxon>Viridiplantae</taxon>
        <taxon>Chlorophyta</taxon>
        <taxon>core chlorophytes</taxon>
        <taxon>Chlorophyceae</taxon>
        <taxon>CS clade</taxon>
        <taxon>Chlamydomonadales</taxon>
        <taxon>Dunaliellaceae</taxon>
        <taxon>Dunaliella</taxon>
    </lineage>
</organism>
<feature type="compositionally biased region" description="Low complexity" evidence="1">
    <location>
        <begin position="81"/>
        <end position="97"/>
    </location>
</feature>
<protein>
    <submittedName>
        <fullName evidence="2">Uncharacterized protein</fullName>
    </submittedName>
</protein>
<proteinExistence type="predicted"/>
<dbReference type="AlphaFoldDB" id="A0A7S3QYR8"/>
<accession>A0A7S3QYR8</accession>
<name>A0A7S3QYR8_DUNTE</name>
<feature type="compositionally biased region" description="Basic and acidic residues" evidence="1">
    <location>
        <begin position="61"/>
        <end position="72"/>
    </location>
</feature>
<feature type="region of interest" description="Disordered" evidence="1">
    <location>
        <begin position="48"/>
        <end position="107"/>
    </location>
</feature>